<dbReference type="AlphaFoldDB" id="A0A0S2K951"/>
<accession>A0A0S2K951</accession>
<keyword evidence="3 7" id="KW-0732">Signal</keyword>
<dbReference type="SUPFAM" id="SSF51695">
    <property type="entry name" value="PLC-like phosphodiesterases"/>
    <property type="match status" value="1"/>
</dbReference>
<dbReference type="GO" id="GO:0006629">
    <property type="term" value="P:lipid metabolic process"/>
    <property type="evidence" value="ECO:0007669"/>
    <property type="project" value="InterPro"/>
</dbReference>
<dbReference type="RefSeq" id="WP_335338247.1">
    <property type="nucleotide sequence ID" value="NZ_CP013189.1"/>
</dbReference>
<keyword evidence="5" id="KW-0378">Hydrolase</keyword>
<feature type="domain" description="GP-PDE" evidence="8">
    <location>
        <begin position="38"/>
        <end position="349"/>
    </location>
</feature>
<protein>
    <recommendedName>
        <fullName evidence="2">glycerophosphodiester phosphodiesterase</fullName>
        <ecNumber evidence="2">3.1.4.46</ecNumber>
    </recommendedName>
</protein>
<dbReference type="Proteomes" id="UP000065641">
    <property type="component" value="Chromosome"/>
</dbReference>
<dbReference type="STRING" id="1249552.PS2015_169"/>
<reference evidence="9 10" key="1">
    <citation type="submission" date="2015-11" db="EMBL/GenBank/DDBJ databases">
        <authorList>
            <person name="Zhang Y."/>
            <person name="Guo Z."/>
        </authorList>
    </citation>
    <scope>NUCLEOTIDE SEQUENCE [LARGE SCALE GENOMIC DNA]</scope>
    <source>
        <strain evidence="9 10">KCTC 32221</strain>
    </source>
</reference>
<gene>
    <name evidence="9" type="ORF">PS2015_169</name>
</gene>
<evidence type="ECO:0000256" key="7">
    <source>
        <dbReference type="SAM" id="SignalP"/>
    </source>
</evidence>
<proteinExistence type="inferred from homology"/>
<evidence type="ECO:0000256" key="3">
    <source>
        <dbReference type="ARBA" id="ARBA00022729"/>
    </source>
</evidence>
<dbReference type="GO" id="GO:0006071">
    <property type="term" value="P:glycerol metabolic process"/>
    <property type="evidence" value="ECO:0007669"/>
    <property type="project" value="UniProtKB-KW"/>
</dbReference>
<evidence type="ECO:0000313" key="9">
    <source>
        <dbReference type="EMBL" id="ALO44864.1"/>
    </source>
</evidence>
<name>A0A0S2K951_9GAMM</name>
<feature type="signal peptide" evidence="7">
    <location>
        <begin position="1"/>
        <end position="20"/>
    </location>
</feature>
<dbReference type="PANTHER" id="PTHR43620:SF7">
    <property type="entry name" value="GLYCEROPHOSPHODIESTER PHOSPHODIESTERASE GDPD5-RELATED"/>
    <property type="match status" value="1"/>
</dbReference>
<evidence type="ECO:0000259" key="8">
    <source>
        <dbReference type="PROSITE" id="PS51704"/>
    </source>
</evidence>
<dbReference type="Pfam" id="PF03009">
    <property type="entry name" value="GDPD"/>
    <property type="match status" value="1"/>
</dbReference>
<evidence type="ECO:0000256" key="5">
    <source>
        <dbReference type="ARBA" id="ARBA00022801"/>
    </source>
</evidence>
<dbReference type="PATRIC" id="fig|1249552.3.peg.174"/>
<dbReference type="GO" id="GO:0042597">
    <property type="term" value="C:periplasmic space"/>
    <property type="evidence" value="ECO:0007669"/>
    <property type="project" value="TreeGrafter"/>
</dbReference>
<dbReference type="InterPro" id="IPR030395">
    <property type="entry name" value="GP_PDE_dom"/>
</dbReference>
<evidence type="ECO:0000256" key="2">
    <source>
        <dbReference type="ARBA" id="ARBA00012247"/>
    </source>
</evidence>
<dbReference type="InterPro" id="IPR017946">
    <property type="entry name" value="PLC-like_Pdiesterase_TIM-brl"/>
</dbReference>
<evidence type="ECO:0000313" key="10">
    <source>
        <dbReference type="Proteomes" id="UP000065641"/>
    </source>
</evidence>
<keyword evidence="10" id="KW-1185">Reference proteome</keyword>
<dbReference type="PROSITE" id="PS51704">
    <property type="entry name" value="GP_PDE"/>
    <property type="match status" value="1"/>
</dbReference>
<dbReference type="NCBIfam" id="NF008354">
    <property type="entry name" value="PRK11143.1"/>
    <property type="match status" value="1"/>
</dbReference>
<dbReference type="Gene3D" id="3.20.20.190">
    <property type="entry name" value="Phosphatidylinositol (PI) phosphodiesterase"/>
    <property type="match status" value="1"/>
</dbReference>
<keyword evidence="4" id="KW-0319">Glycerol metabolism</keyword>
<dbReference type="PANTHER" id="PTHR43620">
    <property type="entry name" value="GLYCEROPHOSPHORYL DIESTER PHOSPHODIESTERASE"/>
    <property type="match status" value="1"/>
</dbReference>
<dbReference type="EMBL" id="CP013189">
    <property type="protein sequence ID" value="ALO44864.1"/>
    <property type="molecule type" value="Genomic_DNA"/>
</dbReference>
<dbReference type="KEGG" id="pspi:PS2015_169"/>
<evidence type="ECO:0000256" key="6">
    <source>
        <dbReference type="ARBA" id="ARBA00047512"/>
    </source>
</evidence>
<dbReference type="EC" id="3.1.4.46" evidence="2"/>
<evidence type="ECO:0000256" key="4">
    <source>
        <dbReference type="ARBA" id="ARBA00022798"/>
    </source>
</evidence>
<comment type="catalytic activity">
    <reaction evidence="6">
        <text>a sn-glycero-3-phosphodiester + H2O = an alcohol + sn-glycerol 3-phosphate + H(+)</text>
        <dbReference type="Rhea" id="RHEA:12969"/>
        <dbReference type="ChEBI" id="CHEBI:15377"/>
        <dbReference type="ChEBI" id="CHEBI:15378"/>
        <dbReference type="ChEBI" id="CHEBI:30879"/>
        <dbReference type="ChEBI" id="CHEBI:57597"/>
        <dbReference type="ChEBI" id="CHEBI:83408"/>
        <dbReference type="EC" id="3.1.4.46"/>
    </reaction>
</comment>
<feature type="chain" id="PRO_5006601279" description="glycerophosphodiester phosphodiesterase" evidence="7">
    <location>
        <begin position="21"/>
        <end position="352"/>
    </location>
</feature>
<organism evidence="9 10">
    <name type="scientific">Pseudohongiella spirulinae</name>
    <dbReference type="NCBI Taxonomy" id="1249552"/>
    <lineage>
        <taxon>Bacteria</taxon>
        <taxon>Pseudomonadati</taxon>
        <taxon>Pseudomonadota</taxon>
        <taxon>Gammaproteobacteria</taxon>
        <taxon>Pseudomonadales</taxon>
        <taxon>Pseudohongiellaceae</taxon>
        <taxon>Pseudohongiella</taxon>
    </lineage>
</organism>
<comment type="similarity">
    <text evidence="1">Belongs to the glycerophosphoryl diester phosphodiesterase family.</text>
</comment>
<dbReference type="FunFam" id="3.20.20.190:FF:000009">
    <property type="entry name" value="Glycerophosphodiester phosphodiesterase, periplasmic"/>
    <property type="match status" value="1"/>
</dbReference>
<evidence type="ECO:0000256" key="1">
    <source>
        <dbReference type="ARBA" id="ARBA00007277"/>
    </source>
</evidence>
<sequence length="352" mass="39731" precursor="true">MAIFSLKRMLGGALIMSVVAGNVVPLAPAMAQSDAADKVVVAHRGASGYLPEHTLPAAAMAYAMGAHFQEQDVVMTRDDQLIVWHDLTLDRNTDVRHRFPGRARDDGRHYVIDFTLAELRELQVTEGYRLSDSGEEQKIYPGRFPLWQSSFKIHTLAEQIELVQGMNQAMGRDVGIYPELKAPAFHHEHGKDIGMAVLAELKRYGYINKDSNVYVQTFEFDELKRVKEEVFPALDVELKLVQLMGDDEVYDWILQPGGMRELARYADGIGPEKGMIISPESTRNRLLISSLVRDAHQAGLQVHPYTFRLDEGQVPAYADSFEHMLELFFFEANVDGLFTDFPDRAVDFLKSK</sequence>
<dbReference type="GO" id="GO:0008889">
    <property type="term" value="F:glycerophosphodiester phosphodiesterase activity"/>
    <property type="evidence" value="ECO:0007669"/>
    <property type="project" value="UniProtKB-EC"/>
</dbReference>